<evidence type="ECO:0000259" key="1">
    <source>
        <dbReference type="Pfam" id="PF21906"/>
    </source>
</evidence>
<feature type="domain" description="NrtR DNA-binding winged helix" evidence="1">
    <location>
        <begin position="250"/>
        <end position="310"/>
    </location>
</feature>
<gene>
    <name evidence="2" type="ORF">MSKU9_0231</name>
</gene>
<dbReference type="SUPFAM" id="SSF55811">
    <property type="entry name" value="Nudix"/>
    <property type="match status" value="1"/>
</dbReference>
<name>A0A4P5NJZ6_9PROT</name>
<reference evidence="3" key="1">
    <citation type="submission" date="2017-01" db="EMBL/GenBank/DDBJ databases">
        <title>Komagataeibacter sp. MSKU9 whole genome sequencing project.</title>
        <authorList>
            <person name="Matsutani M."/>
            <person name="Naloka K."/>
            <person name="Theeragool G."/>
            <person name="Yakushi T."/>
            <person name="Matsushita K."/>
        </authorList>
    </citation>
    <scope>NUCLEOTIDE SEQUENCE [LARGE SCALE GENOMIC DNA]</scope>
    <source>
        <strain evidence="3">MSKU9</strain>
    </source>
</reference>
<proteinExistence type="predicted"/>
<accession>A0A4P5NJZ6</accession>
<sequence length="330" mass="37471">MVMRAGRGVLPGIGKCTPQTSGLHDTSVFDMTTQMMIELIAVLTAVRDDVPQVMTIDHGRLLPSGPLESTHRSLQAGVRAWVERQTGHPIGHVEQLYTFADHDRLLATGQGRLIAISYLALTRSHAGETGWRDWYDYFPWENCKTDEGRDCLAIIERLLCRWVADMGNAAVRVRQWQRCVSLFAIGDMVVWNDELVLQRYELLYEAGLVAEAGCAPENAVPGQAMHHDHRRILATGMARLRAKIRYRPVVFELMPEEFTLLQLQRVMESLSGIHIHKQNFRRLIMQQQLVEETGGIEENTGGRPARLYRFCGEVRQARQFVGTKIPLFQP</sequence>
<comment type="caution">
    <text evidence="2">The sequence shown here is derived from an EMBL/GenBank/DDBJ whole genome shotgun (WGS) entry which is preliminary data.</text>
</comment>
<dbReference type="EMBL" id="BDLU01000010">
    <property type="protein sequence ID" value="GCE82090.1"/>
    <property type="molecule type" value="Genomic_DNA"/>
</dbReference>
<dbReference type="Pfam" id="PF21906">
    <property type="entry name" value="WHD_NrtR"/>
    <property type="match status" value="1"/>
</dbReference>
<protein>
    <recommendedName>
        <fullName evidence="1">NrtR DNA-binding winged helix domain-containing protein</fullName>
    </recommendedName>
</protein>
<dbReference type="SUPFAM" id="SSF46785">
    <property type="entry name" value="Winged helix' DNA-binding domain"/>
    <property type="match status" value="1"/>
</dbReference>
<evidence type="ECO:0000313" key="2">
    <source>
        <dbReference type="EMBL" id="GCE82090.1"/>
    </source>
</evidence>
<dbReference type="InterPro" id="IPR015797">
    <property type="entry name" value="NUDIX_hydrolase-like_dom_sf"/>
</dbReference>
<organism evidence="2 3">
    <name type="scientific">Komagataeibacter diospyri</name>
    <dbReference type="NCBI Taxonomy" id="1932662"/>
    <lineage>
        <taxon>Bacteria</taxon>
        <taxon>Pseudomonadati</taxon>
        <taxon>Pseudomonadota</taxon>
        <taxon>Alphaproteobacteria</taxon>
        <taxon>Acetobacterales</taxon>
        <taxon>Acetobacteraceae</taxon>
        <taxon>Komagataeibacter</taxon>
    </lineage>
</organism>
<dbReference type="PIRSF" id="PIRSF019423">
    <property type="entry name" value="NMN_biosyn"/>
    <property type="match status" value="1"/>
</dbReference>
<keyword evidence="3" id="KW-1185">Reference proteome</keyword>
<dbReference type="Gene3D" id="3.90.79.10">
    <property type="entry name" value="Nucleoside Triphosphate Pyrophosphohydrolase"/>
    <property type="match status" value="1"/>
</dbReference>
<dbReference type="InterPro" id="IPR011213">
    <property type="entry name" value="NMN_biosyn"/>
</dbReference>
<evidence type="ECO:0000313" key="3">
    <source>
        <dbReference type="Proteomes" id="UP000315095"/>
    </source>
</evidence>
<dbReference type="InterPro" id="IPR054105">
    <property type="entry name" value="WHD_NrtR"/>
</dbReference>
<dbReference type="Proteomes" id="UP000315095">
    <property type="component" value="Unassembled WGS sequence"/>
</dbReference>
<dbReference type="InterPro" id="IPR036388">
    <property type="entry name" value="WH-like_DNA-bd_sf"/>
</dbReference>
<dbReference type="AlphaFoldDB" id="A0A4P5NJZ6"/>
<dbReference type="Gene3D" id="1.10.10.10">
    <property type="entry name" value="Winged helix-like DNA-binding domain superfamily/Winged helix DNA-binding domain"/>
    <property type="match status" value="1"/>
</dbReference>
<dbReference type="InterPro" id="IPR036390">
    <property type="entry name" value="WH_DNA-bd_sf"/>
</dbReference>